<organism evidence="16 17">
    <name type="scientific">Penicillium cinerascens</name>
    <dbReference type="NCBI Taxonomy" id="70096"/>
    <lineage>
        <taxon>Eukaryota</taxon>
        <taxon>Fungi</taxon>
        <taxon>Dikarya</taxon>
        <taxon>Ascomycota</taxon>
        <taxon>Pezizomycotina</taxon>
        <taxon>Eurotiomycetes</taxon>
        <taxon>Eurotiomycetidae</taxon>
        <taxon>Eurotiales</taxon>
        <taxon>Aspergillaceae</taxon>
        <taxon>Penicillium</taxon>
    </lineage>
</organism>
<evidence type="ECO:0000256" key="8">
    <source>
        <dbReference type="ARBA" id="ARBA00022842"/>
    </source>
</evidence>
<feature type="domain" description="Thiamine pyrophosphate enzyme TPP-binding" evidence="14">
    <location>
        <begin position="392"/>
        <end position="483"/>
    </location>
</feature>
<keyword evidence="16" id="KW-0670">Pyruvate</keyword>
<dbReference type="Pfam" id="PF00205">
    <property type="entry name" value="TPP_enzyme_M"/>
    <property type="match status" value="1"/>
</dbReference>
<dbReference type="OrthoDB" id="3970464at2759"/>
<evidence type="ECO:0000256" key="12">
    <source>
        <dbReference type="RuleBase" id="RU362132"/>
    </source>
</evidence>
<keyword evidence="9 12" id="KW-0786">Thiamine pyrophosphate</keyword>
<dbReference type="SUPFAM" id="SSF52518">
    <property type="entry name" value="Thiamin diphosphate-binding fold (THDP-binding)"/>
    <property type="match status" value="2"/>
</dbReference>
<evidence type="ECO:0000256" key="10">
    <source>
        <dbReference type="ARBA" id="ARBA00023239"/>
    </source>
</evidence>
<keyword evidence="7" id="KW-0210">Decarboxylase</keyword>
<evidence type="ECO:0000256" key="4">
    <source>
        <dbReference type="ARBA" id="ARBA00013202"/>
    </source>
</evidence>
<dbReference type="Proteomes" id="UP001150904">
    <property type="component" value="Unassembled WGS sequence"/>
</dbReference>
<reference evidence="16" key="2">
    <citation type="journal article" date="2023" name="IMA Fungus">
        <title>Comparative genomic study of the Penicillium genus elucidates a diverse pangenome and 15 lateral gene transfer events.</title>
        <authorList>
            <person name="Petersen C."/>
            <person name="Sorensen T."/>
            <person name="Nielsen M.R."/>
            <person name="Sondergaard T.E."/>
            <person name="Sorensen J.L."/>
            <person name="Fitzpatrick D.A."/>
            <person name="Frisvad J.C."/>
            <person name="Nielsen K.L."/>
        </authorList>
    </citation>
    <scope>NUCLEOTIDE SEQUENCE</scope>
    <source>
        <strain evidence="16">IBT 15544</strain>
    </source>
</reference>
<evidence type="ECO:0000256" key="3">
    <source>
        <dbReference type="ARBA" id="ARBA00007812"/>
    </source>
</evidence>
<comment type="caution">
    <text evidence="16">The sequence shown here is derived from an EMBL/GenBank/DDBJ whole genome shotgun (WGS) entry which is preliminary data.</text>
</comment>
<proteinExistence type="inferred from homology"/>
<feature type="binding site" evidence="11">
    <location>
        <position position="476"/>
    </location>
    <ligand>
        <name>Mg(2+)</name>
        <dbReference type="ChEBI" id="CHEBI:18420"/>
    </ligand>
</feature>
<evidence type="ECO:0000256" key="7">
    <source>
        <dbReference type="ARBA" id="ARBA00022793"/>
    </source>
</evidence>
<dbReference type="EMBL" id="JAPQKR010000008">
    <property type="protein sequence ID" value="KAJ5211602.1"/>
    <property type="molecule type" value="Genomic_DNA"/>
</dbReference>
<dbReference type="AlphaFoldDB" id="A0A9W9N1S0"/>
<evidence type="ECO:0000256" key="5">
    <source>
        <dbReference type="ARBA" id="ARBA00014422"/>
    </source>
</evidence>
<dbReference type="PIRSF" id="PIRSF036565">
    <property type="entry name" value="Pyruvt_ip_decrb"/>
    <property type="match status" value="1"/>
</dbReference>
<gene>
    <name evidence="16" type="ORF">N7498_003248</name>
</gene>
<feature type="domain" description="Thiamine pyrophosphate enzyme central" evidence="13">
    <location>
        <begin position="200"/>
        <end position="319"/>
    </location>
</feature>
<dbReference type="RefSeq" id="XP_058309772.1">
    <property type="nucleotide sequence ID" value="XM_058450310.1"/>
</dbReference>
<evidence type="ECO:0000256" key="2">
    <source>
        <dbReference type="ARBA" id="ARBA00001964"/>
    </source>
</evidence>
<accession>A0A9W9N1S0</accession>
<dbReference type="Pfam" id="PF02776">
    <property type="entry name" value="TPP_enzyme_N"/>
    <property type="match status" value="1"/>
</dbReference>
<dbReference type="GO" id="GO:0004737">
    <property type="term" value="F:pyruvate decarboxylase activity"/>
    <property type="evidence" value="ECO:0007669"/>
    <property type="project" value="UniProtKB-EC"/>
</dbReference>
<keyword evidence="10" id="KW-0456">Lyase</keyword>
<comment type="similarity">
    <text evidence="3 12">Belongs to the TPP enzyme family.</text>
</comment>
<dbReference type="GO" id="GO:0005634">
    <property type="term" value="C:nucleus"/>
    <property type="evidence" value="ECO:0007669"/>
    <property type="project" value="TreeGrafter"/>
</dbReference>
<evidence type="ECO:0000256" key="1">
    <source>
        <dbReference type="ARBA" id="ARBA00001041"/>
    </source>
</evidence>
<name>A0A9W9N1S0_9EURO</name>
<evidence type="ECO:0000256" key="9">
    <source>
        <dbReference type="ARBA" id="ARBA00023052"/>
    </source>
</evidence>
<dbReference type="InterPro" id="IPR011766">
    <property type="entry name" value="TPP_enzyme_TPP-bd"/>
</dbReference>
<dbReference type="InterPro" id="IPR012110">
    <property type="entry name" value="PDC/IPDC-like"/>
</dbReference>
<keyword evidence="8 11" id="KW-0460">Magnesium</keyword>
<dbReference type="GO" id="GO:0000949">
    <property type="term" value="P:aromatic amino acid family catabolic process to alcohol via Ehrlich pathway"/>
    <property type="evidence" value="ECO:0007669"/>
    <property type="project" value="TreeGrafter"/>
</dbReference>
<keyword evidence="6 11" id="KW-0479">Metal-binding</keyword>
<dbReference type="SUPFAM" id="SSF52467">
    <property type="entry name" value="DHS-like NAD/FAD-binding domain"/>
    <property type="match status" value="1"/>
</dbReference>
<evidence type="ECO:0000259" key="14">
    <source>
        <dbReference type="Pfam" id="PF02775"/>
    </source>
</evidence>
<evidence type="ECO:0000313" key="16">
    <source>
        <dbReference type="EMBL" id="KAJ5211602.1"/>
    </source>
</evidence>
<evidence type="ECO:0000313" key="17">
    <source>
        <dbReference type="Proteomes" id="UP001150904"/>
    </source>
</evidence>
<evidence type="ECO:0000259" key="13">
    <source>
        <dbReference type="Pfam" id="PF00205"/>
    </source>
</evidence>
<dbReference type="EC" id="4.1.1.1" evidence="4"/>
<dbReference type="CDD" id="cd07038">
    <property type="entry name" value="TPP_PYR_PDC_IPDC_like"/>
    <property type="match status" value="1"/>
</dbReference>
<feature type="binding site" evidence="11">
    <location>
        <position position="447"/>
    </location>
    <ligand>
        <name>Mg(2+)</name>
        <dbReference type="ChEBI" id="CHEBI:18420"/>
    </ligand>
</feature>
<comment type="cofactor">
    <cofactor evidence="11">
        <name>Mg(2+)</name>
        <dbReference type="ChEBI" id="CHEBI:18420"/>
    </cofactor>
    <text evidence="11">Binds 1 Mg(2+) per subunit.</text>
</comment>
<feature type="binding site" evidence="11">
    <location>
        <position position="474"/>
    </location>
    <ligand>
        <name>Mg(2+)</name>
        <dbReference type="ChEBI" id="CHEBI:18420"/>
    </ligand>
</feature>
<dbReference type="GO" id="GO:0030976">
    <property type="term" value="F:thiamine pyrophosphate binding"/>
    <property type="evidence" value="ECO:0007669"/>
    <property type="project" value="InterPro"/>
</dbReference>
<comment type="catalytic activity">
    <reaction evidence="1">
        <text>a 2-oxocarboxylate + H(+) = an aldehyde + CO2</text>
        <dbReference type="Rhea" id="RHEA:11628"/>
        <dbReference type="ChEBI" id="CHEBI:15378"/>
        <dbReference type="ChEBI" id="CHEBI:16526"/>
        <dbReference type="ChEBI" id="CHEBI:17478"/>
        <dbReference type="ChEBI" id="CHEBI:35179"/>
        <dbReference type="EC" id="4.1.1.1"/>
    </reaction>
</comment>
<dbReference type="GeneID" id="83177611"/>
<dbReference type="GO" id="GO:0005829">
    <property type="term" value="C:cytosol"/>
    <property type="evidence" value="ECO:0007669"/>
    <property type="project" value="TreeGrafter"/>
</dbReference>
<evidence type="ECO:0000256" key="11">
    <source>
        <dbReference type="PIRSR" id="PIRSR036565-2"/>
    </source>
</evidence>
<dbReference type="Pfam" id="PF02775">
    <property type="entry name" value="TPP_enzyme_C"/>
    <property type="match status" value="1"/>
</dbReference>
<dbReference type="FunFam" id="3.40.50.970:FF:000019">
    <property type="entry name" value="Pyruvate decarboxylase isozyme"/>
    <property type="match status" value="1"/>
</dbReference>
<dbReference type="GO" id="GO:0000287">
    <property type="term" value="F:magnesium ion binding"/>
    <property type="evidence" value="ECO:0007669"/>
    <property type="project" value="InterPro"/>
</dbReference>
<dbReference type="InterPro" id="IPR012001">
    <property type="entry name" value="Thiamin_PyroP_enz_TPP-bd_dom"/>
</dbReference>
<dbReference type="Gene3D" id="3.40.50.970">
    <property type="match status" value="2"/>
</dbReference>
<feature type="domain" description="Thiamine pyrophosphate enzyme N-terminal TPP-binding" evidence="15">
    <location>
        <begin position="6"/>
        <end position="108"/>
    </location>
</feature>
<evidence type="ECO:0000259" key="15">
    <source>
        <dbReference type="Pfam" id="PF02776"/>
    </source>
</evidence>
<comment type="cofactor">
    <cofactor evidence="2">
        <name>thiamine diphosphate</name>
        <dbReference type="ChEBI" id="CHEBI:58937"/>
    </cofactor>
</comment>
<dbReference type="InterPro" id="IPR012000">
    <property type="entry name" value="Thiamin_PyroP_enz_cen_dom"/>
</dbReference>
<dbReference type="FunFam" id="3.40.50.970:FF:000024">
    <property type="entry name" value="Pyruvate decarboxylase isozyme"/>
    <property type="match status" value="1"/>
</dbReference>
<dbReference type="InterPro" id="IPR029035">
    <property type="entry name" value="DHS-like_NAD/FAD-binding_dom"/>
</dbReference>
<dbReference type="PANTHER" id="PTHR43452:SF11">
    <property type="entry name" value="PYRUVATE DECARBOXYLASE"/>
    <property type="match status" value="1"/>
</dbReference>
<sequence length="571" mass="62904">MTDNIKLADYLFTRLRQLGVGSVFGVPGDYNLRLLDYVVPAGLHWVGNCNELNAAYAADGYSRINGLSALITTFGVGELSAANGIACAYAERSPVIHIVGTPPRPLRTSRALMHHTFADGEYGRFAAMATHITAAQTALADTLTAPDKIDWILQQALIHSRPVYLELPDDMPGVLVSAANLKTPIRIPEVPSPDHEEQVLARIVDRVYSAKQPVILVDGESRALGILDQLDTLIKTTKWPTWTSVYGKGLVNESYDNVYGLYAAGFGDEPSKEYFESADLILTFGPHYSDTNSYFGTTIPKDAAAITFKDSTIQIESDVYQDMSPARVLADLLKKIENDSRVVRQGGPPKQEVTTSDIKDTDVVAQNNFYRLINPIFGEGDIILTETGTAAYGGRFFKLPPKARTFGAVTWLSIGFMLPCTLGAALAKRELNQASGASNQTTLIIGDGSIQMTAQEISVMIKEKLNILIIIINNEGYTIERVIHGRKQAYNDVPFWRHTQALNYFGADEEHVAQNTFTARTCGELREVLKNERVHSGQGVRILEVMMDREDVEGPLLYLLNKQKAEEKEGK</sequence>
<reference evidence="16" key="1">
    <citation type="submission" date="2022-12" db="EMBL/GenBank/DDBJ databases">
        <authorList>
            <person name="Petersen C."/>
        </authorList>
    </citation>
    <scope>NUCLEOTIDE SEQUENCE</scope>
    <source>
        <strain evidence="16">IBT 15544</strain>
    </source>
</reference>
<dbReference type="Gene3D" id="3.40.50.1220">
    <property type="entry name" value="TPP-binding domain"/>
    <property type="match status" value="1"/>
</dbReference>
<keyword evidence="17" id="KW-1185">Reference proteome</keyword>
<dbReference type="PANTHER" id="PTHR43452">
    <property type="entry name" value="PYRUVATE DECARBOXYLASE"/>
    <property type="match status" value="1"/>
</dbReference>
<dbReference type="InterPro" id="IPR029061">
    <property type="entry name" value="THDP-binding"/>
</dbReference>
<dbReference type="InterPro" id="IPR047213">
    <property type="entry name" value="TPP_PYR_PDC_IPDC-like"/>
</dbReference>
<evidence type="ECO:0000256" key="6">
    <source>
        <dbReference type="ARBA" id="ARBA00022723"/>
    </source>
</evidence>
<protein>
    <recommendedName>
        <fullName evidence="5">Pyruvate decarboxylase</fullName>
        <ecNumber evidence="4">4.1.1.1</ecNumber>
    </recommendedName>
</protein>